<evidence type="ECO:0000313" key="3">
    <source>
        <dbReference type="Proteomes" id="UP000824179"/>
    </source>
</evidence>
<dbReference type="EMBL" id="DVHB01000075">
    <property type="protein sequence ID" value="HIR39585.1"/>
    <property type="molecule type" value="Genomic_DNA"/>
</dbReference>
<reference evidence="2" key="2">
    <citation type="journal article" date="2021" name="PeerJ">
        <title>Extensive microbial diversity within the chicken gut microbiome revealed by metagenomics and culture.</title>
        <authorList>
            <person name="Gilroy R."/>
            <person name="Ravi A."/>
            <person name="Getino M."/>
            <person name="Pursley I."/>
            <person name="Horton D.L."/>
            <person name="Alikhan N.F."/>
            <person name="Baker D."/>
            <person name="Gharbi K."/>
            <person name="Hall N."/>
            <person name="Watson M."/>
            <person name="Adriaenssens E.M."/>
            <person name="Foster-Nyarko E."/>
            <person name="Jarju S."/>
            <person name="Secka A."/>
            <person name="Antonio M."/>
            <person name="Oren A."/>
            <person name="Chaudhuri R.R."/>
            <person name="La Ragione R."/>
            <person name="Hildebrand F."/>
            <person name="Pallen M.J."/>
        </authorList>
    </citation>
    <scope>NUCLEOTIDE SEQUENCE</scope>
    <source>
        <strain evidence="2">ChiW25-3613</strain>
    </source>
</reference>
<dbReference type="InterPro" id="IPR023862">
    <property type="entry name" value="CHP03960_rSAM"/>
</dbReference>
<dbReference type="GO" id="GO:0051536">
    <property type="term" value="F:iron-sulfur cluster binding"/>
    <property type="evidence" value="ECO:0007669"/>
    <property type="project" value="InterPro"/>
</dbReference>
<accession>A0A9D1DCJ0</accession>
<dbReference type="SFLD" id="SFLDG01082">
    <property type="entry name" value="B12-binding_domain_containing"/>
    <property type="match status" value="1"/>
</dbReference>
<dbReference type="GO" id="GO:0003824">
    <property type="term" value="F:catalytic activity"/>
    <property type="evidence" value="ECO:0007669"/>
    <property type="project" value="InterPro"/>
</dbReference>
<dbReference type="Pfam" id="PF19864">
    <property type="entry name" value="Radical_SAM_N2"/>
    <property type="match status" value="1"/>
</dbReference>
<organism evidence="2 3">
    <name type="scientific">Candidatus Coproplasma stercoripullorum</name>
    <dbReference type="NCBI Taxonomy" id="2840751"/>
    <lineage>
        <taxon>Bacteria</taxon>
        <taxon>Bacillati</taxon>
        <taxon>Bacillota</taxon>
        <taxon>Clostridia</taxon>
        <taxon>Eubacteriales</taxon>
        <taxon>Candidatus Coproplasma</taxon>
    </lineage>
</organism>
<dbReference type="InterPro" id="IPR023404">
    <property type="entry name" value="rSAM_horseshoe"/>
</dbReference>
<evidence type="ECO:0000313" key="2">
    <source>
        <dbReference type="EMBL" id="HIR39585.1"/>
    </source>
</evidence>
<feature type="domain" description="Radical SAM core" evidence="1">
    <location>
        <begin position="243"/>
        <end position="474"/>
    </location>
</feature>
<dbReference type="Pfam" id="PF04055">
    <property type="entry name" value="Radical_SAM"/>
    <property type="match status" value="1"/>
</dbReference>
<dbReference type="InterPro" id="IPR058240">
    <property type="entry name" value="rSAM_sf"/>
</dbReference>
<dbReference type="PROSITE" id="PS51918">
    <property type="entry name" value="RADICAL_SAM"/>
    <property type="match status" value="1"/>
</dbReference>
<evidence type="ECO:0000259" key="1">
    <source>
        <dbReference type="PROSITE" id="PS51918"/>
    </source>
</evidence>
<dbReference type="CDD" id="cd01335">
    <property type="entry name" value="Radical_SAM"/>
    <property type="match status" value="1"/>
</dbReference>
<dbReference type="SUPFAM" id="SSF102114">
    <property type="entry name" value="Radical SAM enzymes"/>
    <property type="match status" value="1"/>
</dbReference>
<comment type="caution">
    <text evidence="2">The sequence shown here is derived from an EMBL/GenBank/DDBJ whole genome shotgun (WGS) entry which is preliminary data.</text>
</comment>
<dbReference type="Gene3D" id="3.80.30.20">
    <property type="entry name" value="tm_1862 like domain"/>
    <property type="match status" value="1"/>
</dbReference>
<dbReference type="Proteomes" id="UP000824179">
    <property type="component" value="Unassembled WGS sequence"/>
</dbReference>
<protein>
    <submittedName>
        <fullName evidence="2">TIGR03960 family B12-binding radical SAM protein</fullName>
    </submittedName>
</protein>
<dbReference type="SFLD" id="SFLDS00029">
    <property type="entry name" value="Radical_SAM"/>
    <property type="match status" value="1"/>
</dbReference>
<proteinExistence type="predicted"/>
<dbReference type="PANTHER" id="PTHR42731">
    <property type="entry name" value="SLL1084 PROTEIN"/>
    <property type="match status" value="1"/>
</dbReference>
<dbReference type="AlphaFoldDB" id="A0A9D1DCJ0"/>
<name>A0A9D1DCJ0_9FIRM</name>
<dbReference type="NCBIfam" id="TIGR03960">
    <property type="entry name" value="rSAM_fuse_unch"/>
    <property type="match status" value="1"/>
</dbReference>
<dbReference type="SMART" id="SM00729">
    <property type="entry name" value="Elp3"/>
    <property type="match status" value="1"/>
</dbReference>
<dbReference type="InterPro" id="IPR045784">
    <property type="entry name" value="Radical_SAM_N2"/>
</dbReference>
<reference evidence="2" key="1">
    <citation type="submission" date="2020-10" db="EMBL/GenBank/DDBJ databases">
        <authorList>
            <person name="Gilroy R."/>
        </authorList>
    </citation>
    <scope>NUCLEOTIDE SEQUENCE</scope>
    <source>
        <strain evidence="2">ChiW25-3613</strain>
    </source>
</reference>
<dbReference type="PANTHER" id="PTHR42731:SF1">
    <property type="entry name" value="RADICAL SAM DOMAIN PROTEIN"/>
    <property type="match status" value="1"/>
</dbReference>
<dbReference type="InterPro" id="IPR006638">
    <property type="entry name" value="Elp3/MiaA/NifB-like_rSAM"/>
</dbReference>
<sequence>MGSLRELLLKCEKPSRYTGGEYGAPEPVWGAGKFNFCMCFPDLYEVGMSNLGIKIVAKSFEERGMCADFCFAPARDFGRGLKELGVPLYSLALKAPLKDFDMVGFSLQYELSYTNVLYMLDLAGIPLTREERRGRNYPLIVAGGPCTANPEPLADFFDIFFIGDGESVDAAVAELYVECGGATEEFFERAAELDGVYVPALSAPQYRADGTISGFCGPKVRRALADDLDGAVFPDKIAVPNCESVHDRAVLEVMRGCYRGCRFCQAGFLYRPVRKRSVATLTKQACSLIKATGYGEVSLNSLSTGDYGKLSELLKSLKGTLPPEITLALPSLRVDSFDGEFAQDSRKTSLTFAPEAGTQRLRDVINKDITEEEILRAAESAFNAGYSAVKLYFMIGLPTETDEDLQGICNICEKVRAIYSKAKRPKALRISVSAATFVPKPFTPFQWERQIDEDEVRHKQDYLIKHLPRGVKFSWSAYYPSLLEAVLARGDRSLGHVVRAAYKNGCTFDGWDNLFNEDGWRKAFYDCGIYAGKFVRERAESEILPWDFADMMIDKKFLLAERGRAYAGKVTGSCMNGCHACGMQKNCPAARGEI</sequence>
<dbReference type="InterPro" id="IPR007197">
    <property type="entry name" value="rSAM"/>
</dbReference>
<gene>
    <name evidence="2" type="ORF">IAB90_04290</name>
</gene>